<dbReference type="AlphaFoldDB" id="A0A814NK75"/>
<gene>
    <name evidence="5" type="ORF">OKA104_LOCUS35496</name>
    <name evidence="4" type="ORF">VCS650_LOCUS19591</name>
</gene>
<accession>A0A814NK75</accession>
<dbReference type="Proteomes" id="UP000663891">
    <property type="component" value="Unassembled WGS sequence"/>
</dbReference>
<evidence type="ECO:0000313" key="6">
    <source>
        <dbReference type="Proteomes" id="UP000663891"/>
    </source>
</evidence>
<evidence type="ECO:0000313" key="4">
    <source>
        <dbReference type="EMBL" id="CAF1091617.1"/>
    </source>
</evidence>
<comment type="caution">
    <text evidence="4">The sequence shown here is derived from an EMBL/GenBank/DDBJ whole genome shotgun (WGS) entry which is preliminary data.</text>
</comment>
<proteinExistence type="predicted"/>
<dbReference type="SMART" id="SM00823">
    <property type="entry name" value="PKS_PP"/>
    <property type="match status" value="1"/>
</dbReference>
<evidence type="ECO:0000256" key="1">
    <source>
        <dbReference type="ARBA" id="ARBA00022450"/>
    </source>
</evidence>
<dbReference type="Pfam" id="PF00550">
    <property type="entry name" value="PP-binding"/>
    <property type="match status" value="1"/>
</dbReference>
<dbReference type="EMBL" id="CAJOAY010005160">
    <property type="protein sequence ID" value="CAF4097691.1"/>
    <property type="molecule type" value="Genomic_DNA"/>
</dbReference>
<evidence type="ECO:0000313" key="5">
    <source>
        <dbReference type="EMBL" id="CAF4097691.1"/>
    </source>
</evidence>
<dbReference type="Gene3D" id="1.10.1200.10">
    <property type="entry name" value="ACP-like"/>
    <property type="match status" value="1"/>
</dbReference>
<dbReference type="EMBL" id="CAJNON010000196">
    <property type="protein sequence ID" value="CAF1091617.1"/>
    <property type="molecule type" value="Genomic_DNA"/>
</dbReference>
<feature type="domain" description="Carrier" evidence="3">
    <location>
        <begin position="5"/>
        <end position="80"/>
    </location>
</feature>
<dbReference type="InterPro" id="IPR020806">
    <property type="entry name" value="PKS_PP-bd"/>
</dbReference>
<evidence type="ECO:0000259" key="3">
    <source>
        <dbReference type="PROSITE" id="PS50075"/>
    </source>
</evidence>
<dbReference type="PROSITE" id="PS50075">
    <property type="entry name" value="CARRIER"/>
    <property type="match status" value="1"/>
</dbReference>
<keyword evidence="2" id="KW-0597">Phosphoprotein</keyword>
<dbReference type="InterPro" id="IPR036736">
    <property type="entry name" value="ACP-like_sf"/>
</dbReference>
<dbReference type="GO" id="GO:0031177">
    <property type="term" value="F:phosphopantetheine binding"/>
    <property type="evidence" value="ECO:0007669"/>
    <property type="project" value="InterPro"/>
</dbReference>
<name>A0A814NK75_9BILA</name>
<dbReference type="InterPro" id="IPR009081">
    <property type="entry name" value="PP-bd_ACP"/>
</dbReference>
<keyword evidence="1" id="KW-0596">Phosphopantetheine</keyword>
<reference evidence="4" key="1">
    <citation type="submission" date="2021-02" db="EMBL/GenBank/DDBJ databases">
        <authorList>
            <person name="Nowell W R."/>
        </authorList>
    </citation>
    <scope>NUCLEOTIDE SEQUENCE</scope>
</reference>
<dbReference type="SUPFAM" id="SSF47336">
    <property type="entry name" value="ACP-like"/>
    <property type="match status" value="1"/>
</dbReference>
<dbReference type="Proteomes" id="UP000663881">
    <property type="component" value="Unassembled WGS sequence"/>
</dbReference>
<sequence>MNKKETIIERTQSTDVRLLDAARVDRIVIDHSLVSLGMDSLAAVSLYNWLGQETGVYIPLVDLLQGLSIATLVYNELNKKEQTTSSSATKEYDSDFDLINENEVQL</sequence>
<dbReference type="OrthoDB" id="329835at2759"/>
<organism evidence="4 6">
    <name type="scientific">Adineta steineri</name>
    <dbReference type="NCBI Taxonomy" id="433720"/>
    <lineage>
        <taxon>Eukaryota</taxon>
        <taxon>Metazoa</taxon>
        <taxon>Spiralia</taxon>
        <taxon>Gnathifera</taxon>
        <taxon>Rotifera</taxon>
        <taxon>Eurotatoria</taxon>
        <taxon>Bdelloidea</taxon>
        <taxon>Adinetida</taxon>
        <taxon>Adinetidae</taxon>
        <taxon>Adineta</taxon>
    </lineage>
</organism>
<protein>
    <recommendedName>
        <fullName evidence="3">Carrier domain-containing protein</fullName>
    </recommendedName>
</protein>
<evidence type="ECO:0000256" key="2">
    <source>
        <dbReference type="ARBA" id="ARBA00022553"/>
    </source>
</evidence>